<comment type="caution">
    <text evidence="8">Lacks conserved residue(s) required for the propagation of feature annotation.</text>
</comment>
<comment type="similarity">
    <text evidence="8">Belongs to the insect chemoreceptor superfamily. Gustatory receptor (GR) family.</text>
</comment>
<evidence type="ECO:0000256" key="8">
    <source>
        <dbReference type="RuleBase" id="RU363108"/>
    </source>
</evidence>
<feature type="transmembrane region" description="Helical" evidence="8">
    <location>
        <begin position="387"/>
        <end position="415"/>
    </location>
</feature>
<dbReference type="PANTHER" id="PTHR21143">
    <property type="entry name" value="INVERTEBRATE GUSTATORY RECEPTOR"/>
    <property type="match status" value="1"/>
</dbReference>
<comment type="caution">
    <text evidence="9">The sequence shown here is derived from an EMBL/GenBank/DDBJ whole genome shotgun (WGS) entry which is preliminary data.</text>
</comment>
<feature type="transmembrane region" description="Helical" evidence="8">
    <location>
        <begin position="88"/>
        <end position="107"/>
    </location>
</feature>
<feature type="transmembrane region" description="Helical" evidence="8">
    <location>
        <begin position="45"/>
        <end position="68"/>
    </location>
</feature>
<name>A0ABQ8TLB7_PERAM</name>
<accession>A0ABQ8TLB7</accession>
<keyword evidence="4 8" id="KW-1133">Transmembrane helix</keyword>
<evidence type="ECO:0000256" key="7">
    <source>
        <dbReference type="ARBA" id="ARBA00023224"/>
    </source>
</evidence>
<comment type="function">
    <text evidence="8">Gustatory receptor which mediates acceptance or avoidance behavior, depending on its substrates.</text>
</comment>
<feature type="transmembrane region" description="Helical" evidence="8">
    <location>
        <begin position="179"/>
        <end position="198"/>
    </location>
</feature>
<keyword evidence="5 8" id="KW-0472">Membrane</keyword>
<keyword evidence="7 8" id="KW-0807">Transducer</keyword>
<evidence type="ECO:0000256" key="3">
    <source>
        <dbReference type="ARBA" id="ARBA00022692"/>
    </source>
</evidence>
<evidence type="ECO:0000256" key="1">
    <source>
        <dbReference type="ARBA" id="ARBA00004651"/>
    </source>
</evidence>
<evidence type="ECO:0000256" key="6">
    <source>
        <dbReference type="ARBA" id="ARBA00023170"/>
    </source>
</evidence>
<evidence type="ECO:0000313" key="9">
    <source>
        <dbReference type="EMBL" id="KAJ4446600.1"/>
    </source>
</evidence>
<organism evidence="9 10">
    <name type="scientific">Periplaneta americana</name>
    <name type="common">American cockroach</name>
    <name type="synonym">Blatta americana</name>
    <dbReference type="NCBI Taxonomy" id="6978"/>
    <lineage>
        <taxon>Eukaryota</taxon>
        <taxon>Metazoa</taxon>
        <taxon>Ecdysozoa</taxon>
        <taxon>Arthropoda</taxon>
        <taxon>Hexapoda</taxon>
        <taxon>Insecta</taxon>
        <taxon>Pterygota</taxon>
        <taxon>Neoptera</taxon>
        <taxon>Polyneoptera</taxon>
        <taxon>Dictyoptera</taxon>
        <taxon>Blattodea</taxon>
        <taxon>Blattoidea</taxon>
        <taxon>Blattidae</taxon>
        <taxon>Blattinae</taxon>
        <taxon>Periplaneta</taxon>
    </lineage>
</organism>
<reference evidence="9 10" key="1">
    <citation type="journal article" date="2022" name="Allergy">
        <title>Genome assembly and annotation of Periplaneta americana reveal a comprehensive cockroach allergen profile.</title>
        <authorList>
            <person name="Wang L."/>
            <person name="Xiong Q."/>
            <person name="Saelim N."/>
            <person name="Wang L."/>
            <person name="Nong W."/>
            <person name="Wan A.T."/>
            <person name="Shi M."/>
            <person name="Liu X."/>
            <person name="Cao Q."/>
            <person name="Hui J.H.L."/>
            <person name="Sookrung N."/>
            <person name="Leung T.F."/>
            <person name="Tungtrongchitr A."/>
            <person name="Tsui S.K.W."/>
        </authorList>
    </citation>
    <scope>NUCLEOTIDE SEQUENCE [LARGE SCALE GENOMIC DNA]</scope>
    <source>
        <strain evidence="9">PWHHKU_190912</strain>
    </source>
</reference>
<feature type="transmembrane region" description="Helical" evidence="8">
    <location>
        <begin position="291"/>
        <end position="309"/>
    </location>
</feature>
<dbReference type="InterPro" id="IPR013604">
    <property type="entry name" value="7TM_chemorcpt"/>
</dbReference>
<dbReference type="EMBL" id="JAJSOF020000009">
    <property type="protein sequence ID" value="KAJ4446600.1"/>
    <property type="molecule type" value="Genomic_DNA"/>
</dbReference>
<feature type="transmembrane region" description="Helical" evidence="8">
    <location>
        <begin position="139"/>
        <end position="159"/>
    </location>
</feature>
<dbReference type="Pfam" id="PF08395">
    <property type="entry name" value="7tm_7"/>
    <property type="match status" value="1"/>
</dbReference>
<proteinExistence type="inferred from homology"/>
<protein>
    <recommendedName>
        <fullName evidence="8">Gustatory receptor</fullName>
    </recommendedName>
</protein>
<evidence type="ECO:0000256" key="4">
    <source>
        <dbReference type="ARBA" id="ARBA00022989"/>
    </source>
</evidence>
<keyword evidence="6 8" id="KW-0675">Receptor</keyword>
<evidence type="ECO:0000256" key="2">
    <source>
        <dbReference type="ARBA" id="ARBA00022475"/>
    </source>
</evidence>
<evidence type="ECO:0000313" key="10">
    <source>
        <dbReference type="Proteomes" id="UP001148838"/>
    </source>
</evidence>
<keyword evidence="2 8" id="KW-1003">Cell membrane</keyword>
<dbReference type="PANTHER" id="PTHR21143:SF133">
    <property type="entry name" value="GUSTATORY AND PHEROMONE RECEPTOR 32A-RELATED"/>
    <property type="match status" value="1"/>
</dbReference>
<evidence type="ECO:0000256" key="5">
    <source>
        <dbReference type="ARBA" id="ARBA00023136"/>
    </source>
</evidence>
<sequence length="417" mass="48122">MNIQPHTSFIQALRPLYYVSKAIGMAPFSIINECLETDEEKFVSAFFNTSSIIWSVIVFLCLLANVIYSITRVLLIRITMPGEFVLEFLNMPLVYITALISVLAIICKRETIFQLLRKAYNIDRRLFTKEDLGISYKKIRLNSIYILTVVSIFCTIFFTHEVIFWRNRISCIYEATARIADWVGIVMVFQYCSAVIFIKLRMKALNRKFSALLNKDSGSGVQIARTNKVLSSNRTELSTIHNITDSKIFPQVLEKPLESQLLHECREIYNLIYVFCRTVNWIYGFPILLELTSIFISYVNIIYATVNLVRRNFSIKTQAPSLLGWNIYSSFKELAITFLCETAVNESRRLLDEVHEMLLKRDLSDEMRSELQLFSLQLKHNKIQFSAAGLFVVGSSQFCSFVTGVTTYIVILIQFSK</sequence>
<comment type="subcellular location">
    <subcellularLocation>
        <location evidence="1 8">Cell membrane</location>
        <topology evidence="1 8">Multi-pass membrane protein</topology>
    </subcellularLocation>
</comment>
<keyword evidence="10" id="KW-1185">Reference proteome</keyword>
<dbReference type="Proteomes" id="UP001148838">
    <property type="component" value="Unassembled WGS sequence"/>
</dbReference>
<gene>
    <name evidence="9" type="ORF">ANN_13297</name>
</gene>
<keyword evidence="3 8" id="KW-0812">Transmembrane</keyword>